<evidence type="ECO:0000313" key="1">
    <source>
        <dbReference type="EMBL" id="KAJ8111763.1"/>
    </source>
</evidence>
<proteinExistence type="predicted"/>
<dbReference type="EMBL" id="JAPESX010001744">
    <property type="protein sequence ID" value="KAJ8111763.1"/>
    <property type="molecule type" value="Genomic_DNA"/>
</dbReference>
<gene>
    <name evidence="1" type="ORF">ONZ43_g5546</name>
</gene>
<accession>A0ACC2I9D0</accession>
<keyword evidence="2" id="KW-1185">Reference proteome</keyword>
<dbReference type="Proteomes" id="UP001153334">
    <property type="component" value="Unassembled WGS sequence"/>
</dbReference>
<sequence>MLPPPIGFPPLILGLIGIILGIIEVSKKHYAMKRRGSSVVRITVGLDSEDGLVGAGGYLPDIQLFNEAGKFLGKHFHPGKVKTGEYVDIVIKHSHYSPQQPTYALLGANKNAICIATALITWPDGSQYAWMGDWGYKCGGTWYYSNIYVQPAGIKPRCLWIDENDAKIRTGFQVHWPEFAYSGDKPLPDTVEGKEMKANYLCTAGPPFTMHEQPNRHPNEIVFWAPGSNESRSDTGGRAVAYSYGVLREPTEDDYQANNQTTTELIMGMSLVVSDTEEHSAEELCDSSTSLGPDFFNARTGSFCRMSDKTVWPSCNGINTTDNCFDIALSQLVLGGITARSEAYSRVIDWTSGR</sequence>
<organism evidence="1 2">
    <name type="scientific">Nemania bipapillata</name>
    <dbReference type="NCBI Taxonomy" id="110536"/>
    <lineage>
        <taxon>Eukaryota</taxon>
        <taxon>Fungi</taxon>
        <taxon>Dikarya</taxon>
        <taxon>Ascomycota</taxon>
        <taxon>Pezizomycotina</taxon>
        <taxon>Sordariomycetes</taxon>
        <taxon>Xylariomycetidae</taxon>
        <taxon>Xylariales</taxon>
        <taxon>Xylariaceae</taxon>
        <taxon>Nemania</taxon>
    </lineage>
</organism>
<protein>
    <submittedName>
        <fullName evidence="1">Uncharacterized protein</fullName>
    </submittedName>
</protein>
<name>A0ACC2I9D0_9PEZI</name>
<reference evidence="1" key="1">
    <citation type="submission" date="2022-11" db="EMBL/GenBank/DDBJ databases">
        <title>Genome Sequence of Nemania bipapillata.</title>
        <authorList>
            <person name="Buettner E."/>
        </authorList>
    </citation>
    <scope>NUCLEOTIDE SEQUENCE</scope>
    <source>
        <strain evidence="1">CP14</strain>
    </source>
</reference>
<evidence type="ECO:0000313" key="2">
    <source>
        <dbReference type="Proteomes" id="UP001153334"/>
    </source>
</evidence>
<comment type="caution">
    <text evidence="1">The sequence shown here is derived from an EMBL/GenBank/DDBJ whole genome shotgun (WGS) entry which is preliminary data.</text>
</comment>